<dbReference type="GO" id="GO:0043565">
    <property type="term" value="F:sequence-specific DNA binding"/>
    <property type="evidence" value="ECO:0007669"/>
    <property type="project" value="InterPro"/>
</dbReference>
<dbReference type="PROSITE" id="PS50045">
    <property type="entry name" value="SIGMA54_INTERACT_4"/>
    <property type="match status" value="1"/>
</dbReference>
<evidence type="ECO:0000256" key="3">
    <source>
        <dbReference type="ARBA" id="ARBA00023015"/>
    </source>
</evidence>
<dbReference type="AlphaFoldDB" id="A0A1H0SXF8"/>
<evidence type="ECO:0000256" key="4">
    <source>
        <dbReference type="ARBA" id="ARBA00023163"/>
    </source>
</evidence>
<dbReference type="Pfam" id="PF02954">
    <property type="entry name" value="HTH_8"/>
    <property type="match status" value="1"/>
</dbReference>
<dbReference type="InterPro" id="IPR002197">
    <property type="entry name" value="HTH_Fis"/>
</dbReference>
<dbReference type="PROSITE" id="PS00675">
    <property type="entry name" value="SIGMA54_INTERACT_1"/>
    <property type="match status" value="1"/>
</dbReference>
<dbReference type="SUPFAM" id="SSF55785">
    <property type="entry name" value="PYP-like sensor domain (PAS domain)"/>
    <property type="match status" value="1"/>
</dbReference>
<dbReference type="PRINTS" id="PR01590">
    <property type="entry name" value="HTHFIS"/>
</dbReference>
<reference evidence="7 8" key="1">
    <citation type="submission" date="2016-10" db="EMBL/GenBank/DDBJ databases">
        <authorList>
            <person name="de Groot N.N."/>
        </authorList>
    </citation>
    <scope>NUCLEOTIDE SEQUENCE [LARGE SCALE GENOMIC DNA]</scope>
    <source>
        <strain evidence="7 8">DSM 12130</strain>
    </source>
</reference>
<dbReference type="GO" id="GO:0006355">
    <property type="term" value="P:regulation of DNA-templated transcription"/>
    <property type="evidence" value="ECO:0007669"/>
    <property type="project" value="InterPro"/>
</dbReference>
<dbReference type="CDD" id="cd00009">
    <property type="entry name" value="AAA"/>
    <property type="match status" value="1"/>
</dbReference>
<dbReference type="Gene3D" id="1.10.10.60">
    <property type="entry name" value="Homeodomain-like"/>
    <property type="match status" value="1"/>
</dbReference>
<sequence length="470" mass="53060">MKLPFQPDTTTLLEAIPYPAMILDSSFRIIVMNRLMEAMTGYPSTKVCNIHGELVIRSNTGNNRGQLYRQVFHSGEPVSVAGDILNCYRRKIRIQYHISQLTETGGDTCGLLIICEDVSAKNETDETRSENYRSFELIGYSTKMQKVFEMIPLLAQTDASVLITGETGTGKDKIAEVIHQKSPRARFPFIKVNCGALPEGLLESELFGHVKGAFTGATRNKPGMFKLADRGTLFLTEIGDMPLPLQVKLLSVLDDRKFTPVGGEQSTSVDVRIIAATHRPLQEQVRDNQFREDLFYRLNVLQTHLPPLREREGDIRYLLDHFLDKITSALGKTIVGFTPTAMQALLDYQYPGNIRELRNIVEYSANICKRKKITMEQLPPYLSEKPRREKAGDKEEINAGAKTPAPSPVATPEKKNTRSDSARSSWGDIERQTIIDALKKHDGNRTRTAADLGWGRMKLWRKMKKYQLLD</sequence>
<feature type="compositionally biased region" description="Basic and acidic residues" evidence="5">
    <location>
        <begin position="384"/>
        <end position="397"/>
    </location>
</feature>
<gene>
    <name evidence="7" type="ORF">SAMN05660330_02841</name>
</gene>
<dbReference type="Pfam" id="PF25601">
    <property type="entry name" value="AAA_lid_14"/>
    <property type="match status" value="1"/>
</dbReference>
<dbReference type="InterPro" id="IPR000014">
    <property type="entry name" value="PAS"/>
</dbReference>
<feature type="domain" description="Sigma-54 factor interaction" evidence="6">
    <location>
        <begin position="137"/>
        <end position="366"/>
    </location>
</feature>
<dbReference type="InterPro" id="IPR025944">
    <property type="entry name" value="Sigma_54_int_dom_CS"/>
</dbReference>
<dbReference type="SUPFAM" id="SSF46689">
    <property type="entry name" value="Homeodomain-like"/>
    <property type="match status" value="1"/>
</dbReference>
<dbReference type="Gene3D" id="3.40.50.300">
    <property type="entry name" value="P-loop containing nucleotide triphosphate hydrolases"/>
    <property type="match status" value="1"/>
</dbReference>
<dbReference type="EMBL" id="FNJI01000021">
    <property type="protein sequence ID" value="SDP46305.1"/>
    <property type="molecule type" value="Genomic_DNA"/>
</dbReference>
<dbReference type="InterPro" id="IPR003593">
    <property type="entry name" value="AAA+_ATPase"/>
</dbReference>
<dbReference type="SUPFAM" id="SSF52540">
    <property type="entry name" value="P-loop containing nucleoside triphosphate hydrolases"/>
    <property type="match status" value="1"/>
</dbReference>
<dbReference type="PANTHER" id="PTHR32071">
    <property type="entry name" value="TRANSCRIPTIONAL REGULATORY PROTEIN"/>
    <property type="match status" value="1"/>
</dbReference>
<name>A0A1H0SXF8_9BACT</name>
<dbReference type="Pfam" id="PF00158">
    <property type="entry name" value="Sigma54_activat"/>
    <property type="match status" value="1"/>
</dbReference>
<dbReference type="InterPro" id="IPR009057">
    <property type="entry name" value="Homeodomain-like_sf"/>
</dbReference>
<dbReference type="RefSeq" id="WP_092223956.1">
    <property type="nucleotide sequence ID" value="NZ_FNJI01000021.1"/>
</dbReference>
<organism evidence="7 8">
    <name type="scientific">Desulforhopalus singaporensis</name>
    <dbReference type="NCBI Taxonomy" id="91360"/>
    <lineage>
        <taxon>Bacteria</taxon>
        <taxon>Pseudomonadati</taxon>
        <taxon>Thermodesulfobacteriota</taxon>
        <taxon>Desulfobulbia</taxon>
        <taxon>Desulfobulbales</taxon>
        <taxon>Desulfocapsaceae</taxon>
        <taxon>Desulforhopalus</taxon>
    </lineage>
</organism>
<dbReference type="FunFam" id="3.40.50.300:FF:000006">
    <property type="entry name" value="DNA-binding transcriptional regulator NtrC"/>
    <property type="match status" value="1"/>
</dbReference>
<dbReference type="OrthoDB" id="5413348at2"/>
<dbReference type="STRING" id="91360.SAMN05660330_02841"/>
<feature type="region of interest" description="Disordered" evidence="5">
    <location>
        <begin position="379"/>
        <end position="426"/>
    </location>
</feature>
<accession>A0A1H0SXF8</accession>
<keyword evidence="1" id="KW-0547">Nucleotide-binding</keyword>
<dbReference type="InterPro" id="IPR035965">
    <property type="entry name" value="PAS-like_dom_sf"/>
</dbReference>
<dbReference type="PROSITE" id="PS00688">
    <property type="entry name" value="SIGMA54_INTERACT_3"/>
    <property type="match status" value="1"/>
</dbReference>
<dbReference type="SMART" id="SM00382">
    <property type="entry name" value="AAA"/>
    <property type="match status" value="1"/>
</dbReference>
<keyword evidence="4" id="KW-0804">Transcription</keyword>
<evidence type="ECO:0000259" key="6">
    <source>
        <dbReference type="PROSITE" id="PS50045"/>
    </source>
</evidence>
<proteinExistence type="predicted"/>
<evidence type="ECO:0000256" key="1">
    <source>
        <dbReference type="ARBA" id="ARBA00022741"/>
    </source>
</evidence>
<keyword evidence="8" id="KW-1185">Reference proteome</keyword>
<keyword evidence="3" id="KW-0805">Transcription regulation</keyword>
<evidence type="ECO:0000256" key="5">
    <source>
        <dbReference type="SAM" id="MobiDB-lite"/>
    </source>
</evidence>
<dbReference type="Gene3D" id="1.10.8.60">
    <property type="match status" value="1"/>
</dbReference>
<dbReference type="InterPro" id="IPR002078">
    <property type="entry name" value="Sigma_54_int"/>
</dbReference>
<evidence type="ECO:0000313" key="7">
    <source>
        <dbReference type="EMBL" id="SDP46305.1"/>
    </source>
</evidence>
<feature type="compositionally biased region" description="Basic and acidic residues" evidence="5">
    <location>
        <begin position="412"/>
        <end position="421"/>
    </location>
</feature>
<evidence type="ECO:0000256" key="2">
    <source>
        <dbReference type="ARBA" id="ARBA00022840"/>
    </source>
</evidence>
<dbReference type="InterPro" id="IPR025662">
    <property type="entry name" value="Sigma_54_int_dom_ATP-bd_1"/>
</dbReference>
<dbReference type="PANTHER" id="PTHR32071:SF122">
    <property type="entry name" value="SIGMA FACTOR"/>
    <property type="match status" value="1"/>
</dbReference>
<dbReference type="Gene3D" id="3.30.450.20">
    <property type="entry name" value="PAS domain"/>
    <property type="match status" value="1"/>
</dbReference>
<evidence type="ECO:0000313" key="8">
    <source>
        <dbReference type="Proteomes" id="UP000199073"/>
    </source>
</evidence>
<dbReference type="InterPro" id="IPR027417">
    <property type="entry name" value="P-loop_NTPase"/>
</dbReference>
<keyword evidence="2" id="KW-0067">ATP-binding</keyword>
<dbReference type="InterPro" id="IPR058031">
    <property type="entry name" value="AAA_lid_NorR"/>
</dbReference>
<dbReference type="CDD" id="cd00130">
    <property type="entry name" value="PAS"/>
    <property type="match status" value="1"/>
</dbReference>
<protein>
    <submittedName>
        <fullName evidence="7">PAS domain S-box-containing protein</fullName>
    </submittedName>
</protein>
<dbReference type="GO" id="GO:0005524">
    <property type="term" value="F:ATP binding"/>
    <property type="evidence" value="ECO:0007669"/>
    <property type="project" value="UniProtKB-KW"/>
</dbReference>
<dbReference type="Proteomes" id="UP000199073">
    <property type="component" value="Unassembled WGS sequence"/>
</dbReference>